<dbReference type="AlphaFoldDB" id="A0A7R9GEG1"/>
<dbReference type="Proteomes" id="UP000678499">
    <property type="component" value="Unassembled WGS sequence"/>
</dbReference>
<reference evidence="1" key="1">
    <citation type="submission" date="2020-11" db="EMBL/GenBank/DDBJ databases">
        <authorList>
            <person name="Tran Van P."/>
        </authorList>
    </citation>
    <scope>NUCLEOTIDE SEQUENCE</scope>
</reference>
<name>A0A7R9GEG1_9CRUS</name>
<dbReference type="EMBL" id="OA883011">
    <property type="protein sequence ID" value="CAD7277676.1"/>
    <property type="molecule type" value="Genomic_DNA"/>
</dbReference>
<proteinExistence type="predicted"/>
<sequence length="101" mass="11237">MDVVNSRGEHSSCPSCRGGEQARQLTRIPVEGGIIKREANVFPEWLWNSESNFGALKLSFCASRWDPQAVTECGWGNPANVYIDRLPRSEPHAVVRLRGSP</sequence>
<keyword evidence="2" id="KW-1185">Reference proteome</keyword>
<evidence type="ECO:0000313" key="2">
    <source>
        <dbReference type="Proteomes" id="UP000678499"/>
    </source>
</evidence>
<evidence type="ECO:0000313" key="1">
    <source>
        <dbReference type="EMBL" id="CAD7277676.1"/>
    </source>
</evidence>
<protein>
    <submittedName>
        <fullName evidence="1">Uncharacterized protein</fullName>
    </submittedName>
</protein>
<accession>A0A7R9GEG1</accession>
<organism evidence="1">
    <name type="scientific">Notodromas monacha</name>
    <dbReference type="NCBI Taxonomy" id="399045"/>
    <lineage>
        <taxon>Eukaryota</taxon>
        <taxon>Metazoa</taxon>
        <taxon>Ecdysozoa</taxon>
        <taxon>Arthropoda</taxon>
        <taxon>Crustacea</taxon>
        <taxon>Oligostraca</taxon>
        <taxon>Ostracoda</taxon>
        <taxon>Podocopa</taxon>
        <taxon>Podocopida</taxon>
        <taxon>Cypridocopina</taxon>
        <taxon>Cypridoidea</taxon>
        <taxon>Cyprididae</taxon>
        <taxon>Notodromas</taxon>
    </lineage>
</organism>
<gene>
    <name evidence="1" type="ORF">NMOB1V02_LOCUS5404</name>
</gene>
<dbReference type="EMBL" id="CAJPEX010000974">
    <property type="protein sequence ID" value="CAG0917828.1"/>
    <property type="molecule type" value="Genomic_DNA"/>
</dbReference>